<evidence type="ECO:0000256" key="2">
    <source>
        <dbReference type="ARBA" id="ARBA00022741"/>
    </source>
</evidence>
<dbReference type="PANTHER" id="PTHR34378">
    <property type="entry name" value="GLUTAMATE--CYSTEINE LIGASE, CHLOROPLASTIC"/>
    <property type="match status" value="1"/>
</dbReference>
<dbReference type="GO" id="GO:0052699">
    <property type="term" value="P:ergothioneine biosynthetic process"/>
    <property type="evidence" value="ECO:0007669"/>
    <property type="project" value="UniProtKB-UniRule"/>
</dbReference>
<comment type="pathway">
    <text evidence="5">Amino-acid biosynthesis; ergothioneine biosynthesis.</text>
</comment>
<dbReference type="EC" id="6.3.2.2" evidence="5"/>
<dbReference type="InterPro" id="IPR035434">
    <property type="entry name" value="GCL_bact_plant"/>
</dbReference>
<evidence type="ECO:0000256" key="5">
    <source>
        <dbReference type="HAMAP-Rule" id="MF_02034"/>
    </source>
</evidence>
<name>A0A221NTI2_9ACTN</name>
<protein>
    <recommendedName>
        <fullName evidence="5">Glutamate--cysteine ligase EgtA</fullName>
        <ecNumber evidence="5">6.3.2.2</ecNumber>
    </recommendedName>
    <alternativeName>
        <fullName evidence="5">Gamma-glutamylcysteine synthase</fullName>
        <shortName evidence="5">GCS</shortName>
        <shortName evidence="5">Gamma-ECS</shortName>
    </alternativeName>
</protein>
<dbReference type="GO" id="GO:0006750">
    <property type="term" value="P:glutathione biosynthetic process"/>
    <property type="evidence" value="ECO:0007669"/>
    <property type="project" value="UniProtKB-UniRule"/>
</dbReference>
<dbReference type="InterPro" id="IPR006336">
    <property type="entry name" value="GCS2"/>
</dbReference>
<dbReference type="PIRSF" id="PIRSF017901">
    <property type="entry name" value="GCL"/>
    <property type="match status" value="1"/>
</dbReference>
<reference evidence="8 9" key="1">
    <citation type="submission" date="2017-07" db="EMBL/GenBank/DDBJ databases">
        <title>Genome sequence of Streptomyces pluripotens MUSC 137T.</title>
        <authorList>
            <person name="Ser H.-L."/>
            <person name="Lee L.-H."/>
        </authorList>
    </citation>
    <scope>NUCLEOTIDE SEQUENCE [LARGE SCALE GENOMIC DNA]</scope>
    <source>
        <strain evidence="8 9">MUSC 137</strain>
    </source>
</reference>
<comment type="similarity">
    <text evidence="5 6">Belongs to the glutamate--cysteine ligase type 2 family. EgtA subfamily.</text>
</comment>
<sequence>MSDTQSGGGDRIEHHTAVTEAEVDALVRGICFKTGPPRTLGVELEWLVHELRQPQLPVTPERLEAAYTALRAVPLGSALTVEPGGQLELSSPPAASLMECMGTVSADLESVRAVLAEDGLGLVGIGHDPWHTPHRFLREPRYDAMETCLDRTGPAGRHMMCATASVQVCVDAGHDGSGVFGHRRRWWLAHQLGAVLVAAFANSPLAGREPTGWMSTRQLRWTQIGAGRAGAPPLGGDPRSAWARHVLDSPVMCVRRDHGPWVVPDGLTFRQWARSRSPRPPTRADLDYHLTTLFPPIRPRGHLELRMIDAQPGEDGWIVPLAVTAALFDDPEATEAAYRSVKPLAERTLDLPAPHNPLWTGAARRGLADPDVREAATACFAAALRALPRLGATREVTDAVAAYRDRYVVRGRCPADDLLDGVRSTNRSPSRPGPTTGGTPVARGRKDIRT</sequence>
<dbReference type="SUPFAM" id="SSF55931">
    <property type="entry name" value="Glutamine synthetase/guanido kinase"/>
    <property type="match status" value="1"/>
</dbReference>
<dbReference type="EMBL" id="CP022433">
    <property type="protein sequence ID" value="ASN23098.1"/>
    <property type="molecule type" value="Genomic_DNA"/>
</dbReference>
<dbReference type="Pfam" id="PF04107">
    <property type="entry name" value="GCS2"/>
    <property type="match status" value="1"/>
</dbReference>
<comment type="function">
    <text evidence="5">Catalyzes the synthesis of gamma-glutamylcysteine (gamma-GC). This compound is used as substrate for the biosynthesis of the low-molecular thiol compound ergothioneine.</text>
</comment>
<dbReference type="Proteomes" id="UP000031501">
    <property type="component" value="Chromosome"/>
</dbReference>
<feature type="region of interest" description="Disordered" evidence="7">
    <location>
        <begin position="418"/>
        <end position="450"/>
    </location>
</feature>
<proteinExistence type="inferred from homology"/>
<evidence type="ECO:0000256" key="7">
    <source>
        <dbReference type="SAM" id="MobiDB-lite"/>
    </source>
</evidence>
<evidence type="ECO:0000256" key="3">
    <source>
        <dbReference type="ARBA" id="ARBA00022840"/>
    </source>
</evidence>
<keyword evidence="9" id="KW-1185">Reference proteome</keyword>
<accession>A0A221NTI2</accession>
<keyword evidence="1 5" id="KW-0436">Ligase</keyword>
<evidence type="ECO:0000256" key="1">
    <source>
        <dbReference type="ARBA" id="ARBA00022598"/>
    </source>
</evidence>
<dbReference type="NCBIfam" id="TIGR03444">
    <property type="entry name" value="EgtA_Cys_ligase"/>
    <property type="match status" value="1"/>
</dbReference>
<dbReference type="InterPro" id="IPR017809">
    <property type="entry name" value="EgtA_Actinobacteria"/>
</dbReference>
<dbReference type="GO" id="GO:0004357">
    <property type="term" value="F:glutamate-cysteine ligase activity"/>
    <property type="evidence" value="ECO:0007669"/>
    <property type="project" value="UniProtKB-UniRule"/>
</dbReference>
<dbReference type="OrthoDB" id="9780152at2"/>
<dbReference type="KEGG" id="splu:LK06_001535"/>
<dbReference type="InterPro" id="IPR014746">
    <property type="entry name" value="Gln_synth/guanido_kin_cat_dom"/>
</dbReference>
<evidence type="ECO:0000313" key="9">
    <source>
        <dbReference type="Proteomes" id="UP000031501"/>
    </source>
</evidence>
<dbReference type="GO" id="GO:0005524">
    <property type="term" value="F:ATP binding"/>
    <property type="evidence" value="ECO:0007669"/>
    <property type="project" value="UniProtKB-UniRule"/>
</dbReference>
<gene>
    <name evidence="5 8" type="primary">egtA</name>
    <name evidence="8" type="ORF">LK07_02620</name>
</gene>
<keyword evidence="2 5" id="KW-0547">Nucleotide-binding</keyword>
<comment type="catalytic activity">
    <reaction evidence="4 5 6">
        <text>L-cysteine + L-glutamate + ATP = gamma-L-glutamyl-L-cysteine + ADP + phosphate + H(+)</text>
        <dbReference type="Rhea" id="RHEA:13285"/>
        <dbReference type="ChEBI" id="CHEBI:15378"/>
        <dbReference type="ChEBI" id="CHEBI:29985"/>
        <dbReference type="ChEBI" id="CHEBI:30616"/>
        <dbReference type="ChEBI" id="CHEBI:35235"/>
        <dbReference type="ChEBI" id="CHEBI:43474"/>
        <dbReference type="ChEBI" id="CHEBI:58173"/>
        <dbReference type="ChEBI" id="CHEBI:456216"/>
        <dbReference type="EC" id="6.3.2.2"/>
    </reaction>
</comment>
<organism evidence="8 9">
    <name type="scientific">Streptomyces pluripotens</name>
    <dbReference type="NCBI Taxonomy" id="1355015"/>
    <lineage>
        <taxon>Bacteria</taxon>
        <taxon>Bacillati</taxon>
        <taxon>Actinomycetota</taxon>
        <taxon>Actinomycetes</taxon>
        <taxon>Kitasatosporales</taxon>
        <taxon>Streptomycetaceae</taxon>
        <taxon>Streptomyces</taxon>
    </lineage>
</organism>
<evidence type="ECO:0000256" key="6">
    <source>
        <dbReference type="PIRNR" id="PIRNR017901"/>
    </source>
</evidence>
<evidence type="ECO:0000313" key="8">
    <source>
        <dbReference type="EMBL" id="ASN23098.1"/>
    </source>
</evidence>
<dbReference type="STRING" id="1355015.LK06_001535"/>
<dbReference type="Gene3D" id="3.30.590.20">
    <property type="match status" value="1"/>
</dbReference>
<dbReference type="HAMAP" id="MF_02034">
    <property type="entry name" value="EgtA"/>
    <property type="match status" value="1"/>
</dbReference>
<dbReference type="AlphaFoldDB" id="A0A221NTI2"/>
<dbReference type="PANTHER" id="PTHR34378:SF1">
    <property type="entry name" value="GLUTAMATE--CYSTEINE LIGASE, CHLOROPLASTIC"/>
    <property type="match status" value="1"/>
</dbReference>
<dbReference type="RefSeq" id="WP_039654567.1">
    <property type="nucleotide sequence ID" value="NZ_CP021080.1"/>
</dbReference>
<dbReference type="UniPathway" id="UPA01014"/>
<keyword evidence="3 5" id="KW-0067">ATP-binding</keyword>
<evidence type="ECO:0000256" key="4">
    <source>
        <dbReference type="ARBA" id="ARBA00048819"/>
    </source>
</evidence>